<dbReference type="Gene3D" id="1.20.120.1750">
    <property type="match status" value="1"/>
</dbReference>
<keyword evidence="7" id="KW-0833">Ubl conjugation pathway</keyword>
<feature type="transmembrane region" description="Helical" evidence="9">
    <location>
        <begin position="365"/>
        <end position="384"/>
    </location>
</feature>
<dbReference type="OrthoDB" id="311800at2759"/>
<dbReference type="InterPro" id="IPR002867">
    <property type="entry name" value="IBR_dom"/>
</dbReference>
<keyword evidence="12" id="KW-1185">Reference proteome</keyword>
<dbReference type="Proteomes" id="UP000039865">
    <property type="component" value="Unassembled WGS sequence"/>
</dbReference>
<dbReference type="InterPro" id="IPR044066">
    <property type="entry name" value="TRIAD_supradom"/>
</dbReference>
<evidence type="ECO:0000256" key="9">
    <source>
        <dbReference type="SAM" id="Phobius"/>
    </source>
</evidence>
<accession>A0A078ANZ1</accession>
<dbReference type="Pfam" id="PF01485">
    <property type="entry name" value="IBR"/>
    <property type="match status" value="1"/>
</dbReference>
<evidence type="ECO:0000256" key="7">
    <source>
        <dbReference type="ARBA" id="ARBA00022786"/>
    </source>
</evidence>
<keyword evidence="9" id="KW-1133">Transmembrane helix</keyword>
<dbReference type="EMBL" id="CCKQ01012475">
    <property type="protein sequence ID" value="CDW84095.1"/>
    <property type="molecule type" value="Genomic_DNA"/>
</dbReference>
<dbReference type="SMART" id="SM00647">
    <property type="entry name" value="IBR"/>
    <property type="match status" value="2"/>
</dbReference>
<feature type="transmembrane region" description="Helical" evidence="9">
    <location>
        <begin position="296"/>
        <end position="329"/>
    </location>
</feature>
<sequence length="410" mass="47415">MIMLGYDQDNAAYALKMTQYLSIERATSFLHDKQDNGKYEHDFIAYAKNDQLCKLCLDSIENHKSLIPQKERVQILMKSIVESVTALIVQMKFINSYVATSFVCNAHSKPQDLTLRGTNQKKLICPMRGCGEKLTDEQVRTVFKDDKEIIDKLERFKIKTLLERDPLIRWCTKEDCDGYTRAKSFNEKKVRCDKCKHELCFQCRDDWHGYFTSCQSAMEKKFKGWASGNVDISFCPKCKTKVEKVEGCNHMTCYFCKFQWCWICGGTYTGDHYLPINPFGCGNQQFAKKHKWYIQIWINLGWLLLALLLMPLFLVFTVPGAIIGLCFEYPLRQLGRKFCKGPHYCVLGSLIVLLLLAVGLALNVILIPLFLVIGLPIIIGVMIYKRVKVHRKANKNLQEILQGKRQVYNY</sequence>
<dbReference type="CDD" id="cd20336">
    <property type="entry name" value="Rcat_RBR"/>
    <property type="match status" value="1"/>
</dbReference>
<reference evidence="11 12" key="1">
    <citation type="submission" date="2014-06" db="EMBL/GenBank/DDBJ databases">
        <authorList>
            <person name="Swart Estienne"/>
        </authorList>
    </citation>
    <scope>NUCLEOTIDE SEQUENCE [LARGE SCALE GENOMIC DNA]</scope>
    <source>
        <strain evidence="11 12">130c</strain>
    </source>
</reference>
<evidence type="ECO:0000256" key="1">
    <source>
        <dbReference type="ARBA" id="ARBA00001798"/>
    </source>
</evidence>
<evidence type="ECO:0000256" key="6">
    <source>
        <dbReference type="ARBA" id="ARBA00022771"/>
    </source>
</evidence>
<name>A0A078ANZ1_STYLE</name>
<evidence type="ECO:0000313" key="12">
    <source>
        <dbReference type="Proteomes" id="UP000039865"/>
    </source>
</evidence>
<feature type="transmembrane region" description="Helical" evidence="9">
    <location>
        <begin position="341"/>
        <end position="359"/>
    </location>
</feature>
<keyword evidence="8" id="KW-0862">Zinc</keyword>
<dbReference type="InterPro" id="IPR031127">
    <property type="entry name" value="E3_UB_ligase_RBR"/>
</dbReference>
<protein>
    <recommendedName>
        <fullName evidence="2">RBR-type E3 ubiquitin transferase</fullName>
        <ecNumber evidence="2">2.3.2.31</ecNumber>
    </recommendedName>
</protein>
<evidence type="ECO:0000313" key="11">
    <source>
        <dbReference type="EMBL" id="CDW84095.1"/>
    </source>
</evidence>
<dbReference type="GO" id="GO:0061630">
    <property type="term" value="F:ubiquitin protein ligase activity"/>
    <property type="evidence" value="ECO:0007669"/>
    <property type="project" value="UniProtKB-EC"/>
</dbReference>
<evidence type="ECO:0000256" key="8">
    <source>
        <dbReference type="ARBA" id="ARBA00022833"/>
    </source>
</evidence>
<feature type="domain" description="RING-type" evidence="10">
    <location>
        <begin position="49"/>
        <end position="285"/>
    </location>
</feature>
<dbReference type="GO" id="GO:0008270">
    <property type="term" value="F:zinc ion binding"/>
    <property type="evidence" value="ECO:0007669"/>
    <property type="project" value="UniProtKB-KW"/>
</dbReference>
<proteinExistence type="predicted"/>
<keyword evidence="4" id="KW-0479">Metal-binding</keyword>
<keyword evidence="5" id="KW-0677">Repeat</keyword>
<dbReference type="PANTHER" id="PTHR11685">
    <property type="entry name" value="RBR FAMILY RING FINGER AND IBR DOMAIN-CONTAINING"/>
    <property type="match status" value="1"/>
</dbReference>
<dbReference type="SUPFAM" id="SSF57850">
    <property type="entry name" value="RING/U-box"/>
    <property type="match status" value="2"/>
</dbReference>
<organism evidence="11 12">
    <name type="scientific">Stylonychia lemnae</name>
    <name type="common">Ciliate</name>
    <dbReference type="NCBI Taxonomy" id="5949"/>
    <lineage>
        <taxon>Eukaryota</taxon>
        <taxon>Sar</taxon>
        <taxon>Alveolata</taxon>
        <taxon>Ciliophora</taxon>
        <taxon>Intramacronucleata</taxon>
        <taxon>Spirotrichea</taxon>
        <taxon>Stichotrichia</taxon>
        <taxon>Sporadotrichida</taxon>
        <taxon>Oxytrichidae</taxon>
        <taxon>Stylonychinae</taxon>
        <taxon>Stylonychia</taxon>
    </lineage>
</organism>
<gene>
    <name evidence="11" type="primary">Contig7327.g7826</name>
    <name evidence="11" type="ORF">STYLEM_13152</name>
</gene>
<dbReference type="Pfam" id="PF22191">
    <property type="entry name" value="IBR_1"/>
    <property type="match status" value="1"/>
</dbReference>
<evidence type="ECO:0000256" key="3">
    <source>
        <dbReference type="ARBA" id="ARBA00022679"/>
    </source>
</evidence>
<evidence type="ECO:0000256" key="4">
    <source>
        <dbReference type="ARBA" id="ARBA00022723"/>
    </source>
</evidence>
<evidence type="ECO:0000256" key="5">
    <source>
        <dbReference type="ARBA" id="ARBA00022737"/>
    </source>
</evidence>
<dbReference type="GO" id="GO:0016567">
    <property type="term" value="P:protein ubiquitination"/>
    <property type="evidence" value="ECO:0007669"/>
    <property type="project" value="InterPro"/>
</dbReference>
<evidence type="ECO:0000259" key="10">
    <source>
        <dbReference type="PROSITE" id="PS51873"/>
    </source>
</evidence>
<keyword evidence="9" id="KW-0472">Membrane</keyword>
<keyword evidence="6" id="KW-0863">Zinc-finger</keyword>
<evidence type="ECO:0000256" key="2">
    <source>
        <dbReference type="ARBA" id="ARBA00012251"/>
    </source>
</evidence>
<dbReference type="AlphaFoldDB" id="A0A078ANZ1"/>
<dbReference type="PROSITE" id="PS51873">
    <property type="entry name" value="TRIAD"/>
    <property type="match status" value="1"/>
</dbReference>
<dbReference type="InParanoid" id="A0A078ANZ1"/>
<keyword evidence="3" id="KW-0808">Transferase</keyword>
<keyword evidence="9" id="KW-0812">Transmembrane</keyword>
<dbReference type="EC" id="2.3.2.31" evidence="2"/>
<comment type="catalytic activity">
    <reaction evidence="1">
        <text>[E2 ubiquitin-conjugating enzyme]-S-ubiquitinyl-L-cysteine + [acceptor protein]-L-lysine = [E2 ubiquitin-conjugating enzyme]-L-cysteine + [acceptor protein]-N(6)-ubiquitinyl-L-lysine.</text>
        <dbReference type="EC" id="2.3.2.31"/>
    </reaction>
</comment>